<evidence type="ECO:0000256" key="6">
    <source>
        <dbReference type="ARBA" id="ARBA00022989"/>
    </source>
</evidence>
<keyword evidence="5 10" id="KW-0812">Transmembrane</keyword>
<keyword evidence="8 10" id="KW-0472">Membrane</keyword>
<dbReference type="EMBL" id="JQCB01000005">
    <property type="protein sequence ID" value="KRN96195.1"/>
    <property type="molecule type" value="Genomic_DNA"/>
</dbReference>
<dbReference type="GO" id="GO:0009236">
    <property type="term" value="P:cobalamin biosynthetic process"/>
    <property type="evidence" value="ECO:0007669"/>
    <property type="project" value="UniProtKB-UniRule"/>
</dbReference>
<dbReference type="InterPro" id="IPR003705">
    <property type="entry name" value="CbiN"/>
</dbReference>
<evidence type="ECO:0000256" key="4">
    <source>
        <dbReference type="ARBA" id="ARBA00022573"/>
    </source>
</evidence>
<evidence type="ECO:0000313" key="13">
    <source>
        <dbReference type="Proteomes" id="UP000051139"/>
    </source>
</evidence>
<protein>
    <recommendedName>
        <fullName evidence="10">Cobalt transport protein CbiN</fullName>
    </recommendedName>
    <alternativeName>
        <fullName evidence="10">Energy-coupling factor transporter probable substrate-capture protein CbiN</fullName>
        <shortName evidence="10">ECF transporter S component CbiN</shortName>
    </alternativeName>
</protein>
<dbReference type="Pfam" id="PF02553">
    <property type="entry name" value="CbiN"/>
    <property type="match status" value="1"/>
</dbReference>
<sequence length="111" mass="11953">MKEKSRTRQNVILLILVLALVIAPFIVAKNGAFGGSDDQGTAQIKKFDPGYKPWAHPLWTPPSGEIESLLFTVQGSIGTGIMAYIIGNAHGKRTAKKQLNDSDATSSTNNK</sequence>
<evidence type="ECO:0000256" key="5">
    <source>
        <dbReference type="ARBA" id="ARBA00022692"/>
    </source>
</evidence>
<reference evidence="12 13" key="1">
    <citation type="journal article" date="2015" name="Genome Announc.">
        <title>Expanding the biotechnology potential of lactobacilli through comparative genomics of 213 strains and associated genera.</title>
        <authorList>
            <person name="Sun Z."/>
            <person name="Harris H.M."/>
            <person name="McCann A."/>
            <person name="Guo C."/>
            <person name="Argimon S."/>
            <person name="Zhang W."/>
            <person name="Yang X."/>
            <person name="Jeffery I.B."/>
            <person name="Cooney J.C."/>
            <person name="Kagawa T.F."/>
            <person name="Liu W."/>
            <person name="Song Y."/>
            <person name="Salvetti E."/>
            <person name="Wrobel A."/>
            <person name="Rasinkangas P."/>
            <person name="Parkhill J."/>
            <person name="Rea M.C."/>
            <person name="O'Sullivan O."/>
            <person name="Ritari J."/>
            <person name="Douillard F.P."/>
            <person name="Paul Ross R."/>
            <person name="Yang R."/>
            <person name="Briner A.E."/>
            <person name="Felis G.E."/>
            <person name="de Vos W.M."/>
            <person name="Barrangou R."/>
            <person name="Klaenhammer T.R."/>
            <person name="Caufield P.W."/>
            <person name="Cui Y."/>
            <person name="Zhang H."/>
            <person name="O'Toole P.W."/>
        </authorList>
    </citation>
    <scope>NUCLEOTIDE SEQUENCE [LARGE SCALE GENOMIC DNA]</scope>
    <source>
        <strain evidence="12 13">DSM 22696</strain>
    </source>
</reference>
<keyword evidence="7 10" id="KW-0406">Ion transport</keyword>
<comment type="caution">
    <text evidence="10">Lacks conserved residue(s) required for the propagation of feature annotation.</text>
</comment>
<comment type="similarity">
    <text evidence="10">Belongs to the CbiN family.</text>
</comment>
<evidence type="ECO:0000256" key="10">
    <source>
        <dbReference type="HAMAP-Rule" id="MF_00330"/>
    </source>
</evidence>
<evidence type="ECO:0000313" key="14">
    <source>
        <dbReference type="Proteomes" id="UP000321429"/>
    </source>
</evidence>
<dbReference type="PANTHER" id="PTHR38662">
    <property type="entry name" value="COBALT TRANSPORT PROTEIN CBIN"/>
    <property type="match status" value="1"/>
</dbReference>
<dbReference type="AlphaFoldDB" id="A0A0R2L3C5"/>
<dbReference type="GO" id="GO:0005886">
    <property type="term" value="C:plasma membrane"/>
    <property type="evidence" value="ECO:0007669"/>
    <property type="project" value="UniProtKB-SubCell"/>
</dbReference>
<keyword evidence="9 10" id="KW-0170">Cobalt</keyword>
<comment type="subunit">
    <text evidence="10">Forms an energy-coupling factor (ECF) transporter complex composed of an ATP-binding protein (A component, CbiO), a transmembrane protein (T component, CbiQ) and 2 possible substrate-capture proteins (S components, CbiM and CbiN) of unknown stoichimetry.</text>
</comment>
<comment type="pathway">
    <text evidence="10">Cofactor biosynthesis; adenosylcobalamin biosynthesis.</text>
</comment>
<dbReference type="RefSeq" id="WP_057810004.1">
    <property type="nucleotide sequence ID" value="NZ_BJUD01000002.1"/>
</dbReference>
<evidence type="ECO:0000256" key="2">
    <source>
        <dbReference type="ARBA" id="ARBA00022448"/>
    </source>
</evidence>
<keyword evidence="1 10" id="KW-0171">Cobalt transport</keyword>
<gene>
    <name evidence="10" type="primary">cbiN</name>
    <name evidence="12" type="ORF">IV55_GL001581</name>
    <name evidence="11" type="ORF">LSI01_01910</name>
</gene>
<keyword evidence="13" id="KW-1185">Reference proteome</keyword>
<evidence type="ECO:0000256" key="8">
    <source>
        <dbReference type="ARBA" id="ARBA00023136"/>
    </source>
</evidence>
<keyword evidence="3 10" id="KW-1003">Cell membrane</keyword>
<evidence type="ECO:0000256" key="3">
    <source>
        <dbReference type="ARBA" id="ARBA00022475"/>
    </source>
</evidence>
<evidence type="ECO:0000313" key="12">
    <source>
        <dbReference type="EMBL" id="KRN96195.1"/>
    </source>
</evidence>
<dbReference type="Proteomes" id="UP000051139">
    <property type="component" value="Unassembled WGS sequence"/>
</dbReference>
<dbReference type="UniPathway" id="UPA00148"/>
<comment type="caution">
    <text evidence="12">The sequence shown here is derived from an EMBL/GenBank/DDBJ whole genome shotgun (WGS) entry which is preliminary data.</text>
</comment>
<keyword evidence="2 10" id="KW-0813">Transport</keyword>
<dbReference type="PANTHER" id="PTHR38662:SF1">
    <property type="entry name" value="COBALT TRANSPORT PROTEIN CBIN"/>
    <property type="match status" value="1"/>
</dbReference>
<evidence type="ECO:0000256" key="9">
    <source>
        <dbReference type="ARBA" id="ARBA00023285"/>
    </source>
</evidence>
<comment type="function">
    <text evidence="10">Part of the energy-coupling factor (ECF) transporter complex CbiMNOQ involved in cobalt import.</text>
</comment>
<dbReference type="STRING" id="348151.IV55_GL001581"/>
<proteinExistence type="inferred from homology"/>
<accession>A0A0R2L3C5</accession>
<dbReference type="GO" id="GO:0015087">
    <property type="term" value="F:cobalt ion transmembrane transporter activity"/>
    <property type="evidence" value="ECO:0007669"/>
    <property type="project" value="UniProtKB-UniRule"/>
</dbReference>
<name>A0A0R2L3C5_9LACO</name>
<feature type="transmembrane region" description="Helical" evidence="10">
    <location>
        <begin position="68"/>
        <end position="87"/>
    </location>
</feature>
<dbReference type="HAMAP" id="MF_00330">
    <property type="entry name" value="CbiN"/>
    <property type="match status" value="1"/>
</dbReference>
<evidence type="ECO:0000256" key="1">
    <source>
        <dbReference type="ARBA" id="ARBA00022426"/>
    </source>
</evidence>
<evidence type="ECO:0000313" key="11">
    <source>
        <dbReference type="EMBL" id="GEK27880.1"/>
    </source>
</evidence>
<organism evidence="12 13">
    <name type="scientific">Furfurilactobacillus siliginis</name>
    <dbReference type="NCBI Taxonomy" id="348151"/>
    <lineage>
        <taxon>Bacteria</taxon>
        <taxon>Bacillati</taxon>
        <taxon>Bacillota</taxon>
        <taxon>Bacilli</taxon>
        <taxon>Lactobacillales</taxon>
        <taxon>Lactobacillaceae</taxon>
        <taxon>Furfurilactobacillus</taxon>
    </lineage>
</organism>
<evidence type="ECO:0000256" key="7">
    <source>
        <dbReference type="ARBA" id="ARBA00023065"/>
    </source>
</evidence>
<dbReference type="PATRIC" id="fig|348151.3.peg.1628"/>
<dbReference type="Proteomes" id="UP000321429">
    <property type="component" value="Unassembled WGS sequence"/>
</dbReference>
<comment type="subcellular location">
    <subcellularLocation>
        <location evidence="10">Cell membrane</location>
        <topology evidence="10">Multi-pass membrane protein</topology>
    </subcellularLocation>
</comment>
<dbReference type="NCBIfam" id="NF002780">
    <property type="entry name" value="PRK02898.1"/>
    <property type="match status" value="1"/>
</dbReference>
<keyword evidence="4 10" id="KW-0169">Cobalamin biosynthesis</keyword>
<reference evidence="11 14" key="2">
    <citation type="submission" date="2019-07" db="EMBL/GenBank/DDBJ databases">
        <title>Whole genome shotgun sequence of Lactobacillus siliginis NBRC 101315.</title>
        <authorList>
            <person name="Hosoyama A."/>
            <person name="Uohara A."/>
            <person name="Ohji S."/>
            <person name="Ichikawa N."/>
        </authorList>
    </citation>
    <scope>NUCLEOTIDE SEQUENCE [LARGE SCALE GENOMIC DNA]</scope>
    <source>
        <strain evidence="11 14">NBRC 101315</strain>
    </source>
</reference>
<dbReference type="EMBL" id="BJUD01000002">
    <property type="protein sequence ID" value="GEK27880.1"/>
    <property type="molecule type" value="Genomic_DNA"/>
</dbReference>
<dbReference type="OrthoDB" id="1551318at2"/>
<keyword evidence="6 10" id="KW-1133">Transmembrane helix</keyword>